<dbReference type="OrthoDB" id="5126881at2759"/>
<dbReference type="Gene3D" id="3.40.50.10860">
    <property type="entry name" value="Leucine Dehydrogenase, chain A, domain 1"/>
    <property type="match status" value="1"/>
</dbReference>
<dbReference type="AlphaFoldDB" id="A0A835IRV7"/>
<accession>A0A835IRV7</accession>
<keyword evidence="2" id="KW-1185">Reference proteome</keyword>
<sequence>MESWFNFLFQRHINEENVLNEISIEKDVDGFHPRTLANLAGEEKPRWEAVEGVFSECVLRLCRPPRAWGKEWIAMRVEEGERHRRGLWSLRFAKMVKEQLGPSDAVVCTHADAIFGVDQALEGHLHPSQQR</sequence>
<comment type="caution">
    <text evidence="1">The sequence shown here is derived from an EMBL/GenBank/DDBJ whole genome shotgun (WGS) entry which is preliminary data.</text>
</comment>
<name>A0A835IRV7_9MAGN</name>
<reference evidence="1 2" key="1">
    <citation type="submission" date="2020-10" db="EMBL/GenBank/DDBJ databases">
        <title>The Coptis chinensis genome and diversification of protoberbering-type alkaloids.</title>
        <authorList>
            <person name="Wang B."/>
            <person name="Shu S."/>
            <person name="Song C."/>
            <person name="Liu Y."/>
        </authorList>
    </citation>
    <scope>NUCLEOTIDE SEQUENCE [LARGE SCALE GENOMIC DNA]</scope>
    <source>
        <strain evidence="1">HL-2020</strain>
        <tissue evidence="1">Leaf</tissue>
    </source>
</reference>
<protein>
    <submittedName>
        <fullName evidence="1">Uncharacterized protein</fullName>
    </submittedName>
</protein>
<evidence type="ECO:0000313" key="1">
    <source>
        <dbReference type="EMBL" id="KAF9622444.1"/>
    </source>
</evidence>
<dbReference type="EMBL" id="JADFTS010000002">
    <property type="protein sequence ID" value="KAF9622444.1"/>
    <property type="molecule type" value="Genomic_DNA"/>
</dbReference>
<evidence type="ECO:0000313" key="2">
    <source>
        <dbReference type="Proteomes" id="UP000631114"/>
    </source>
</evidence>
<proteinExistence type="predicted"/>
<organism evidence="1 2">
    <name type="scientific">Coptis chinensis</name>
    <dbReference type="NCBI Taxonomy" id="261450"/>
    <lineage>
        <taxon>Eukaryota</taxon>
        <taxon>Viridiplantae</taxon>
        <taxon>Streptophyta</taxon>
        <taxon>Embryophyta</taxon>
        <taxon>Tracheophyta</taxon>
        <taxon>Spermatophyta</taxon>
        <taxon>Magnoliopsida</taxon>
        <taxon>Ranunculales</taxon>
        <taxon>Ranunculaceae</taxon>
        <taxon>Coptidoideae</taxon>
        <taxon>Coptis</taxon>
    </lineage>
</organism>
<dbReference type="Proteomes" id="UP000631114">
    <property type="component" value="Unassembled WGS sequence"/>
</dbReference>
<gene>
    <name evidence="1" type="ORF">IFM89_031247</name>
</gene>